<protein>
    <submittedName>
        <fullName evidence="1">Putative transcription regulator</fullName>
    </submittedName>
</protein>
<comment type="caution">
    <text evidence="1">The sequence shown here is derived from an EMBL/GenBank/DDBJ whole genome shotgun (WGS) entry which is preliminary data.</text>
</comment>
<accession>R7PRZ2</accession>
<organism evidence="1 2">
    <name type="scientific">Methanobrevibacter smithii CAG:186</name>
    <dbReference type="NCBI Taxonomy" id="1263088"/>
    <lineage>
        <taxon>Archaea</taxon>
        <taxon>Methanobacteriati</taxon>
        <taxon>Methanobacteriota</taxon>
        <taxon>Methanomada group</taxon>
        <taxon>Methanobacteria</taxon>
        <taxon>Methanobacteriales</taxon>
        <taxon>Methanobacteriaceae</taxon>
        <taxon>Methanobrevibacter</taxon>
    </lineage>
</organism>
<evidence type="ECO:0000313" key="2">
    <source>
        <dbReference type="Proteomes" id="UP000018189"/>
    </source>
</evidence>
<dbReference type="EMBL" id="CBKP010000019">
    <property type="protein sequence ID" value="CDF28698.1"/>
    <property type="molecule type" value="Genomic_DNA"/>
</dbReference>
<evidence type="ECO:0000313" key="1">
    <source>
        <dbReference type="EMBL" id="CDF28698.1"/>
    </source>
</evidence>
<reference evidence="1" key="1">
    <citation type="submission" date="2012-11" db="EMBL/GenBank/DDBJ databases">
        <title>Dependencies among metagenomic species, viruses, plasmids and units of genetic variation.</title>
        <authorList>
            <person name="Nielsen H.B."/>
            <person name="Almeida M."/>
            <person name="Juncker A.S."/>
            <person name="Rasmussen S."/>
            <person name="Li J."/>
            <person name="Sunagawa S."/>
            <person name="Plichta D."/>
            <person name="Gautier L."/>
            <person name="Le Chatelier E."/>
            <person name="Peletier E."/>
            <person name="Bonde I."/>
            <person name="Nielsen T."/>
            <person name="Manichanh C."/>
            <person name="Arumugam M."/>
            <person name="Batto J."/>
            <person name="Santos M.B.Q.D."/>
            <person name="Blom N."/>
            <person name="Borruel N."/>
            <person name="Burgdorf K.S."/>
            <person name="Boumezbeur F."/>
            <person name="Casellas F."/>
            <person name="Dore J."/>
            <person name="Guarner F."/>
            <person name="Hansen T."/>
            <person name="Hildebrand F."/>
            <person name="Kaas R.S."/>
            <person name="Kennedy S."/>
            <person name="Kristiansen K."/>
            <person name="Kultima J.R."/>
            <person name="Leonard P."/>
            <person name="Levenez F."/>
            <person name="Lund O."/>
            <person name="Moumen B."/>
            <person name="Le Paslier D."/>
            <person name="Pons N."/>
            <person name="Pedersen O."/>
            <person name="Prifti E."/>
            <person name="Qin J."/>
            <person name="Raes J."/>
            <person name="Tap J."/>
            <person name="Tims S."/>
            <person name="Ussery D.W."/>
            <person name="Yamada T."/>
            <person name="MetaHit consortium"/>
            <person name="Renault P."/>
            <person name="Sicheritz-Ponten T."/>
            <person name="Bork P."/>
            <person name="Wang J."/>
            <person name="Brunak S."/>
            <person name="Ehrlich S.D."/>
        </authorList>
    </citation>
    <scope>NUCLEOTIDE SEQUENCE [LARGE SCALE GENOMIC DNA]</scope>
</reference>
<dbReference type="AlphaFoldDB" id="R7PRZ2"/>
<dbReference type="Proteomes" id="UP000018189">
    <property type="component" value="Unassembled WGS sequence"/>
</dbReference>
<name>R7PRZ2_METSM</name>
<proteinExistence type="predicted"/>
<dbReference type="SUPFAM" id="SSF46785">
    <property type="entry name" value="Winged helix' DNA-binding domain"/>
    <property type="match status" value="1"/>
</dbReference>
<gene>
    <name evidence="1" type="ORF">BN522_00581</name>
</gene>
<dbReference type="InterPro" id="IPR036390">
    <property type="entry name" value="WH_DNA-bd_sf"/>
</dbReference>
<sequence length="86" mass="10271">MIKKELMYILKSEIRLHIILSLNDYPKSPKELTSKQFYISHISYNLKDLIEKNYVVCITPDLRKNKKFTLTDKSKKLINDLKELIE</sequence>